<reference evidence="2" key="1">
    <citation type="submission" date="2020-03" db="EMBL/GenBank/DDBJ databases">
        <authorList>
            <person name="Weist P."/>
        </authorList>
    </citation>
    <scope>NUCLEOTIDE SEQUENCE</scope>
</reference>
<dbReference type="AlphaFoldDB" id="A0A9N7YVZ2"/>
<feature type="chain" id="PRO_5040299020" description="Secreted protein" evidence="1">
    <location>
        <begin position="33"/>
        <end position="102"/>
    </location>
</feature>
<name>A0A9N7YVZ2_PLEPL</name>
<dbReference type="Proteomes" id="UP001153269">
    <property type="component" value="Unassembled WGS sequence"/>
</dbReference>
<keyword evidence="1" id="KW-0732">Signal</keyword>
<protein>
    <recommendedName>
        <fullName evidence="4">Secreted protein</fullName>
    </recommendedName>
</protein>
<sequence>MEHPAELISWEAISLTMCTVMLWLSRLTVAPGELELNSHSRAPSIPLGKVQVDQLGLLDSHCHIHTGKCAFVSRQKRNGGFNPISVLASPLSHDHPPRRAEK</sequence>
<dbReference type="EMBL" id="CADEAL010003915">
    <property type="protein sequence ID" value="CAB1446447.1"/>
    <property type="molecule type" value="Genomic_DNA"/>
</dbReference>
<evidence type="ECO:0008006" key="4">
    <source>
        <dbReference type="Google" id="ProtNLM"/>
    </source>
</evidence>
<accession>A0A9N7YVZ2</accession>
<feature type="signal peptide" evidence="1">
    <location>
        <begin position="1"/>
        <end position="32"/>
    </location>
</feature>
<evidence type="ECO:0000256" key="1">
    <source>
        <dbReference type="SAM" id="SignalP"/>
    </source>
</evidence>
<evidence type="ECO:0000313" key="2">
    <source>
        <dbReference type="EMBL" id="CAB1446447.1"/>
    </source>
</evidence>
<keyword evidence="3" id="KW-1185">Reference proteome</keyword>
<gene>
    <name evidence="2" type="ORF">PLEPLA_LOCUS34173</name>
</gene>
<organism evidence="2 3">
    <name type="scientific">Pleuronectes platessa</name>
    <name type="common">European plaice</name>
    <dbReference type="NCBI Taxonomy" id="8262"/>
    <lineage>
        <taxon>Eukaryota</taxon>
        <taxon>Metazoa</taxon>
        <taxon>Chordata</taxon>
        <taxon>Craniata</taxon>
        <taxon>Vertebrata</taxon>
        <taxon>Euteleostomi</taxon>
        <taxon>Actinopterygii</taxon>
        <taxon>Neopterygii</taxon>
        <taxon>Teleostei</taxon>
        <taxon>Neoteleostei</taxon>
        <taxon>Acanthomorphata</taxon>
        <taxon>Carangaria</taxon>
        <taxon>Pleuronectiformes</taxon>
        <taxon>Pleuronectoidei</taxon>
        <taxon>Pleuronectidae</taxon>
        <taxon>Pleuronectes</taxon>
    </lineage>
</organism>
<comment type="caution">
    <text evidence="2">The sequence shown here is derived from an EMBL/GenBank/DDBJ whole genome shotgun (WGS) entry which is preliminary data.</text>
</comment>
<evidence type="ECO:0000313" key="3">
    <source>
        <dbReference type="Proteomes" id="UP001153269"/>
    </source>
</evidence>
<proteinExistence type="predicted"/>